<comment type="similarity">
    <text evidence="1">Belongs to the trimethylamine methyltransferase family.</text>
</comment>
<name>A0A7M2RNB9_9FIRM</name>
<dbReference type="Gene3D" id="3.20.20.480">
    <property type="entry name" value="Trimethylamine methyltransferase-like"/>
    <property type="match status" value="1"/>
</dbReference>
<organism evidence="4 5">
    <name type="scientific">Blautia liquoris</name>
    <dbReference type="NCBI Taxonomy" id="2779518"/>
    <lineage>
        <taxon>Bacteria</taxon>
        <taxon>Bacillati</taxon>
        <taxon>Bacillota</taxon>
        <taxon>Clostridia</taxon>
        <taxon>Lachnospirales</taxon>
        <taxon>Lachnospiraceae</taxon>
        <taxon>Blautia</taxon>
    </lineage>
</organism>
<evidence type="ECO:0000256" key="3">
    <source>
        <dbReference type="ARBA" id="ARBA00022679"/>
    </source>
</evidence>
<dbReference type="GO" id="GO:0015948">
    <property type="term" value="P:methanogenesis"/>
    <property type="evidence" value="ECO:0007669"/>
    <property type="project" value="InterPro"/>
</dbReference>
<dbReference type="InterPro" id="IPR010426">
    <property type="entry name" value="MTTB_MeTrfase"/>
</dbReference>
<dbReference type="GO" id="GO:0008168">
    <property type="term" value="F:methyltransferase activity"/>
    <property type="evidence" value="ECO:0007669"/>
    <property type="project" value="UniProtKB-KW"/>
</dbReference>
<dbReference type="EMBL" id="CP063304">
    <property type="protein sequence ID" value="QOV21057.1"/>
    <property type="molecule type" value="Genomic_DNA"/>
</dbReference>
<dbReference type="Pfam" id="PF06253">
    <property type="entry name" value="MTTB"/>
    <property type="match status" value="1"/>
</dbReference>
<keyword evidence="2 4" id="KW-0489">Methyltransferase</keyword>
<dbReference type="KEGG" id="bliq:INP51_12835"/>
<protein>
    <submittedName>
        <fullName evidence="4">Trimethylamine methyltransferase family protein</fullName>
    </submittedName>
</protein>
<reference evidence="4 5" key="1">
    <citation type="submission" date="2020-10" db="EMBL/GenBank/DDBJ databases">
        <title>Blautia liquoris sp.nov., isolated from the mud in a fermentation cellar used for the production of Chinese strong-flavoured liquor.</title>
        <authorList>
            <person name="Lu L."/>
        </authorList>
    </citation>
    <scope>NUCLEOTIDE SEQUENCE [LARGE SCALE GENOMIC DNA]</scope>
    <source>
        <strain evidence="4 5">LZLJ-3</strain>
    </source>
</reference>
<gene>
    <name evidence="4" type="ORF">INP51_12835</name>
</gene>
<dbReference type="InterPro" id="IPR038601">
    <property type="entry name" value="MttB-like_sf"/>
</dbReference>
<evidence type="ECO:0000256" key="1">
    <source>
        <dbReference type="ARBA" id="ARBA00007137"/>
    </source>
</evidence>
<keyword evidence="5" id="KW-1185">Reference proteome</keyword>
<evidence type="ECO:0000313" key="5">
    <source>
        <dbReference type="Proteomes" id="UP000593601"/>
    </source>
</evidence>
<dbReference type="GO" id="GO:0032259">
    <property type="term" value="P:methylation"/>
    <property type="evidence" value="ECO:0007669"/>
    <property type="project" value="UniProtKB-KW"/>
</dbReference>
<proteinExistence type="inferred from homology"/>
<sequence>MIRKIVNGMKIFTGDKELENISDVGPGGQYISEEHTMEYMYSELYITRLFNKMGYPSWVREGKKDVARLAGEKIEERLESFEYQDITKEQESVLREYIGDLYDTI</sequence>
<dbReference type="Proteomes" id="UP000593601">
    <property type="component" value="Chromosome"/>
</dbReference>
<evidence type="ECO:0000256" key="2">
    <source>
        <dbReference type="ARBA" id="ARBA00022603"/>
    </source>
</evidence>
<evidence type="ECO:0000313" key="4">
    <source>
        <dbReference type="EMBL" id="QOV21057.1"/>
    </source>
</evidence>
<accession>A0A7M2RNB9</accession>
<keyword evidence="3 4" id="KW-0808">Transferase</keyword>
<dbReference type="AlphaFoldDB" id="A0A7M2RNB9"/>